<keyword evidence="9" id="KW-1185">Reference proteome</keyword>
<gene>
    <name evidence="8" type="ORF">PPSIR1_25906</name>
</gene>
<dbReference type="SUPFAM" id="SSF51905">
    <property type="entry name" value="FAD/NAD(P)-binding domain"/>
    <property type="match status" value="1"/>
</dbReference>
<dbReference type="OrthoDB" id="312624at2"/>
<dbReference type="InterPro" id="IPR020946">
    <property type="entry name" value="Flavin_mOase-like"/>
</dbReference>
<dbReference type="GO" id="GO:0050660">
    <property type="term" value="F:flavin adenine dinucleotide binding"/>
    <property type="evidence" value="ECO:0007669"/>
    <property type="project" value="InterPro"/>
</dbReference>
<dbReference type="FunFam" id="3.50.50.60:FF:000228">
    <property type="entry name" value="FAD-containing monooxygenase EthA"/>
    <property type="match status" value="1"/>
</dbReference>
<dbReference type="Proteomes" id="UP000005801">
    <property type="component" value="Unassembled WGS sequence"/>
</dbReference>
<dbReference type="STRING" id="391625.PPSIR1_25906"/>
<evidence type="ECO:0000256" key="7">
    <source>
        <dbReference type="ARBA" id="ARBA00023033"/>
    </source>
</evidence>
<evidence type="ECO:0000256" key="3">
    <source>
        <dbReference type="ARBA" id="ARBA00022630"/>
    </source>
</evidence>
<keyword evidence="6" id="KW-0560">Oxidoreductase</keyword>
<dbReference type="GO" id="GO:0004499">
    <property type="term" value="F:N,N-dimethylaniline monooxygenase activity"/>
    <property type="evidence" value="ECO:0007669"/>
    <property type="project" value="InterPro"/>
</dbReference>
<dbReference type="PANTHER" id="PTHR43872">
    <property type="entry name" value="MONOOXYGENASE, PUTATIVE (AFU_ORTHOLOGUE AFUA_8G02570)-RELATED"/>
    <property type="match status" value="1"/>
</dbReference>
<proteinExistence type="inferred from homology"/>
<dbReference type="Pfam" id="PF00743">
    <property type="entry name" value="FMO-like"/>
    <property type="match status" value="1"/>
</dbReference>
<dbReference type="Gene3D" id="3.50.50.60">
    <property type="entry name" value="FAD/NAD(P)-binding domain"/>
    <property type="match status" value="1"/>
</dbReference>
<dbReference type="InterPro" id="IPR036188">
    <property type="entry name" value="FAD/NAD-bd_sf"/>
</dbReference>
<keyword evidence="5" id="KW-0521">NADP</keyword>
<evidence type="ECO:0000256" key="5">
    <source>
        <dbReference type="ARBA" id="ARBA00022857"/>
    </source>
</evidence>
<sequence length="480" mass="53546">MQDVDVVIVGAGISGIGAAYHLKTSCPDHSFVVFEGRDRLGGTWDLFRYPGIRSDSDMYTLGFAFKPWKGKTISDGATILAYLEETVEEFGLGPYLRFQHRVLAANWSSEARRWLVDVRTDAGEVERVRCKFLFMCSGYYDYARGYTPDFADMDRYGGTLVHPQHWPEDLDYTGKRVVVIGSGATAMTLVPAMAGKAAKVTMLQRSPTYVLDLPGQDPLAATAQRCLPERAAHVLSRWSSVTRTMAFFHFSKAAPKASKRLLMAGVRRALGPDYDVDTHFNPRYGPWDQRLCVVPDGDLFDAINSGQAEVVTDHVERFTETGLKLRSGAELDADIVVTATGLRMLIGGNIDFRRDGEPIVLKDHMAYKAMMVSDIPNMAICFGYTNASWTLKADLTAEYVCRLLQHMRGGGYEVCVPRIRGNFGSEQPFIDLSSGYIARAVDQMPKQGSKAPWRLRENYALDLVALRYSRVDDGVMEFSR</sequence>
<keyword evidence="7 8" id="KW-0503">Monooxygenase</keyword>
<evidence type="ECO:0000313" key="9">
    <source>
        <dbReference type="Proteomes" id="UP000005801"/>
    </source>
</evidence>
<dbReference type="RefSeq" id="WP_006969894.1">
    <property type="nucleotide sequence ID" value="NZ_ABCS01000006.1"/>
</dbReference>
<dbReference type="GO" id="GO:0050661">
    <property type="term" value="F:NADP binding"/>
    <property type="evidence" value="ECO:0007669"/>
    <property type="project" value="InterPro"/>
</dbReference>
<dbReference type="InterPro" id="IPR051820">
    <property type="entry name" value="FAD-binding_MO"/>
</dbReference>
<evidence type="ECO:0000256" key="6">
    <source>
        <dbReference type="ARBA" id="ARBA00023002"/>
    </source>
</evidence>
<dbReference type="EMBL" id="ABCS01000006">
    <property type="protein sequence ID" value="EDM81079.1"/>
    <property type="molecule type" value="Genomic_DNA"/>
</dbReference>
<evidence type="ECO:0000256" key="4">
    <source>
        <dbReference type="ARBA" id="ARBA00022827"/>
    </source>
</evidence>
<dbReference type="eggNOG" id="COG2072">
    <property type="taxonomic scope" value="Bacteria"/>
</dbReference>
<dbReference type="PRINTS" id="PR00411">
    <property type="entry name" value="PNDRDTASEI"/>
</dbReference>
<protein>
    <submittedName>
        <fullName evidence="8">Monooxygenase, flavin-binding family protein</fullName>
    </submittedName>
</protein>
<comment type="cofactor">
    <cofactor evidence="1">
        <name>FAD</name>
        <dbReference type="ChEBI" id="CHEBI:57692"/>
    </cofactor>
</comment>
<evidence type="ECO:0000313" key="8">
    <source>
        <dbReference type="EMBL" id="EDM81079.1"/>
    </source>
</evidence>
<reference evidence="8 9" key="1">
    <citation type="submission" date="2007-06" db="EMBL/GenBank/DDBJ databases">
        <authorList>
            <person name="Shimkets L."/>
            <person name="Ferriera S."/>
            <person name="Johnson J."/>
            <person name="Kravitz S."/>
            <person name="Beeson K."/>
            <person name="Sutton G."/>
            <person name="Rogers Y.-H."/>
            <person name="Friedman R."/>
            <person name="Frazier M."/>
            <person name="Venter J.C."/>
        </authorList>
    </citation>
    <scope>NUCLEOTIDE SEQUENCE [LARGE SCALE GENOMIC DNA]</scope>
    <source>
        <strain evidence="8 9">SIR-1</strain>
    </source>
</reference>
<accession>A6FZJ5</accession>
<dbReference type="AlphaFoldDB" id="A6FZJ5"/>
<keyword evidence="3" id="KW-0285">Flavoprotein</keyword>
<keyword evidence="4" id="KW-0274">FAD</keyword>
<organism evidence="8 9">
    <name type="scientific">Plesiocystis pacifica SIR-1</name>
    <dbReference type="NCBI Taxonomy" id="391625"/>
    <lineage>
        <taxon>Bacteria</taxon>
        <taxon>Pseudomonadati</taxon>
        <taxon>Myxococcota</taxon>
        <taxon>Polyangia</taxon>
        <taxon>Nannocystales</taxon>
        <taxon>Nannocystaceae</taxon>
        <taxon>Plesiocystis</taxon>
    </lineage>
</organism>
<name>A6FZJ5_9BACT</name>
<evidence type="ECO:0000256" key="1">
    <source>
        <dbReference type="ARBA" id="ARBA00001974"/>
    </source>
</evidence>
<comment type="similarity">
    <text evidence="2">Belongs to the FAD-binding monooxygenase family.</text>
</comment>
<comment type="caution">
    <text evidence="8">The sequence shown here is derived from an EMBL/GenBank/DDBJ whole genome shotgun (WGS) entry which is preliminary data.</text>
</comment>
<evidence type="ECO:0000256" key="2">
    <source>
        <dbReference type="ARBA" id="ARBA00010139"/>
    </source>
</evidence>
<dbReference type="PANTHER" id="PTHR43872:SF1">
    <property type="entry name" value="MONOOXYGENASE, PUTATIVE (AFU_ORTHOLOGUE AFUA_8G02570)-RELATED"/>
    <property type="match status" value="1"/>
</dbReference>
<dbReference type="Pfam" id="PF13450">
    <property type="entry name" value="NAD_binding_8"/>
    <property type="match status" value="1"/>
</dbReference>